<proteinExistence type="predicted"/>
<name>A0A3N4J4Q1_9PEZI</name>
<sequence length="240" mass="27021">MLIISATWAILATAVLASASSPVVEHWNPGFEQHALEPYSGTRPPDEHYDHLMPTVLAPIKEKQRHHPFTPATFGRVYFSGSKSTKDEERMLVSFRVPRDGSLGKYCYLGFFYDRGYPRGGDEQDGVDAGVRGQSWMYAYRLRQEIFIGKTTYHGRPKRVSIVADFLIKVPPEGGHALVSGGKMECFPGEIITFEIVPETKVGMVDVRWNQQAKEGNKYLVESGIGLRLGNSWLFQAEMY</sequence>
<reference evidence="2 3" key="1">
    <citation type="journal article" date="2018" name="Nat. Ecol. Evol.">
        <title>Pezizomycetes genomes reveal the molecular basis of ectomycorrhizal truffle lifestyle.</title>
        <authorList>
            <person name="Murat C."/>
            <person name="Payen T."/>
            <person name="Noel B."/>
            <person name="Kuo A."/>
            <person name="Morin E."/>
            <person name="Chen J."/>
            <person name="Kohler A."/>
            <person name="Krizsan K."/>
            <person name="Balestrini R."/>
            <person name="Da Silva C."/>
            <person name="Montanini B."/>
            <person name="Hainaut M."/>
            <person name="Levati E."/>
            <person name="Barry K.W."/>
            <person name="Belfiori B."/>
            <person name="Cichocki N."/>
            <person name="Clum A."/>
            <person name="Dockter R.B."/>
            <person name="Fauchery L."/>
            <person name="Guy J."/>
            <person name="Iotti M."/>
            <person name="Le Tacon F."/>
            <person name="Lindquist E.A."/>
            <person name="Lipzen A."/>
            <person name="Malagnac F."/>
            <person name="Mello A."/>
            <person name="Molinier V."/>
            <person name="Miyauchi S."/>
            <person name="Poulain J."/>
            <person name="Riccioni C."/>
            <person name="Rubini A."/>
            <person name="Sitrit Y."/>
            <person name="Splivallo R."/>
            <person name="Traeger S."/>
            <person name="Wang M."/>
            <person name="Zifcakova L."/>
            <person name="Wipf D."/>
            <person name="Zambonelli A."/>
            <person name="Paolocci F."/>
            <person name="Nowrousian M."/>
            <person name="Ottonello S."/>
            <person name="Baldrian P."/>
            <person name="Spatafora J.W."/>
            <person name="Henrissat B."/>
            <person name="Nagy L.G."/>
            <person name="Aury J.M."/>
            <person name="Wincker P."/>
            <person name="Grigoriev I.V."/>
            <person name="Bonfante P."/>
            <person name="Martin F.M."/>
        </authorList>
    </citation>
    <scope>NUCLEOTIDE SEQUENCE [LARGE SCALE GENOMIC DNA]</scope>
    <source>
        <strain evidence="2 3">120613-1</strain>
    </source>
</reference>
<protein>
    <recommendedName>
        <fullName evidence="4">Ubiquitin 3 binding protein But2 C-terminal domain-containing protein</fullName>
    </recommendedName>
</protein>
<organism evidence="2 3">
    <name type="scientific">Choiromyces venosus 120613-1</name>
    <dbReference type="NCBI Taxonomy" id="1336337"/>
    <lineage>
        <taxon>Eukaryota</taxon>
        <taxon>Fungi</taxon>
        <taxon>Dikarya</taxon>
        <taxon>Ascomycota</taxon>
        <taxon>Pezizomycotina</taxon>
        <taxon>Pezizomycetes</taxon>
        <taxon>Pezizales</taxon>
        <taxon>Tuberaceae</taxon>
        <taxon>Choiromyces</taxon>
    </lineage>
</organism>
<keyword evidence="3" id="KW-1185">Reference proteome</keyword>
<evidence type="ECO:0008006" key="4">
    <source>
        <dbReference type="Google" id="ProtNLM"/>
    </source>
</evidence>
<dbReference type="Proteomes" id="UP000276215">
    <property type="component" value="Unassembled WGS sequence"/>
</dbReference>
<dbReference type="AlphaFoldDB" id="A0A3N4J4Q1"/>
<feature type="chain" id="PRO_5017963965" description="Ubiquitin 3 binding protein But2 C-terminal domain-containing protein" evidence="1">
    <location>
        <begin position="18"/>
        <end position="240"/>
    </location>
</feature>
<dbReference type="EMBL" id="ML120455">
    <property type="protein sequence ID" value="RPA93299.1"/>
    <property type="molecule type" value="Genomic_DNA"/>
</dbReference>
<feature type="signal peptide" evidence="1">
    <location>
        <begin position="1"/>
        <end position="17"/>
    </location>
</feature>
<dbReference type="OrthoDB" id="5388638at2759"/>
<accession>A0A3N4J4Q1</accession>
<evidence type="ECO:0000256" key="1">
    <source>
        <dbReference type="SAM" id="SignalP"/>
    </source>
</evidence>
<keyword evidence="1" id="KW-0732">Signal</keyword>
<evidence type="ECO:0000313" key="3">
    <source>
        <dbReference type="Proteomes" id="UP000276215"/>
    </source>
</evidence>
<gene>
    <name evidence="2" type="ORF">L873DRAFT_1816081</name>
</gene>
<evidence type="ECO:0000313" key="2">
    <source>
        <dbReference type="EMBL" id="RPA93299.1"/>
    </source>
</evidence>